<dbReference type="GO" id="GO:0005783">
    <property type="term" value="C:endoplasmic reticulum"/>
    <property type="evidence" value="ECO:0007669"/>
    <property type="project" value="TreeGrafter"/>
</dbReference>
<dbReference type="GO" id="GO:0051480">
    <property type="term" value="P:regulation of cytosolic calcium ion concentration"/>
    <property type="evidence" value="ECO:0007669"/>
    <property type="project" value="TreeGrafter"/>
</dbReference>
<feature type="domain" description="VTT" evidence="3">
    <location>
        <begin position="158"/>
        <end position="272"/>
    </location>
</feature>
<dbReference type="PANTHER" id="PTHR46593:SF1">
    <property type="entry name" value="TRANSMEMBRANE PROTEIN 64"/>
    <property type="match status" value="1"/>
</dbReference>
<feature type="transmembrane region" description="Helical" evidence="2">
    <location>
        <begin position="212"/>
        <end position="230"/>
    </location>
</feature>
<feature type="compositionally biased region" description="Acidic residues" evidence="1">
    <location>
        <begin position="35"/>
        <end position="51"/>
    </location>
</feature>
<dbReference type="AlphaFoldDB" id="A0AAE1TZ36"/>
<feature type="compositionally biased region" description="Low complexity" evidence="1">
    <location>
        <begin position="12"/>
        <end position="25"/>
    </location>
</feature>
<evidence type="ECO:0000313" key="4">
    <source>
        <dbReference type="EMBL" id="KAK4302646.1"/>
    </source>
</evidence>
<dbReference type="EMBL" id="JAWZYT010002697">
    <property type="protein sequence ID" value="KAK4302646.1"/>
    <property type="molecule type" value="Genomic_DNA"/>
</dbReference>
<comment type="caution">
    <text evidence="4">The sequence shown here is derived from an EMBL/GenBank/DDBJ whole genome shotgun (WGS) entry which is preliminary data.</text>
</comment>
<evidence type="ECO:0000313" key="5">
    <source>
        <dbReference type="Proteomes" id="UP001292094"/>
    </source>
</evidence>
<dbReference type="InterPro" id="IPR032816">
    <property type="entry name" value="VTT_dom"/>
</dbReference>
<name>A0AAE1TZ36_9EUCA</name>
<keyword evidence="5" id="KW-1185">Reference proteome</keyword>
<dbReference type="Proteomes" id="UP001292094">
    <property type="component" value="Unassembled WGS sequence"/>
</dbReference>
<feature type="transmembrane region" description="Helical" evidence="2">
    <location>
        <begin position="173"/>
        <end position="191"/>
    </location>
</feature>
<protein>
    <recommendedName>
        <fullName evidence="3">VTT domain-containing protein</fullName>
    </recommendedName>
</protein>
<sequence>MRLFTHWCFRKQQQQQQRRQQQQQRQQDEGQPWREEDDDDEEEEEEEEEDGGGSRRKTGGGGGGGGGGKRKQGLELLQYIFSLKCLWKNCKASTKSHVSNALVTVTVASVVGVVVYFSRDSVRGVLLWVSEQDVWIIVLVYVALFTIVSLPLMWGYIVVNIAAGYMFGTWRGLALTVSTATLGVLLGHLFIRGCLRKVVERHLVKSRLLRSLLLVLGGTHAFRVIVITRLTPIPFGLQNAAFAVSKVPTWLYLCASVLGLFPTQLLNSYLGTTVRNLDDIVSQTSTSSASTTTGWVVFAVQSSSCSNQQCSPGHTITSLPITTLLPVPSSSSSSPNPSQLITTSTTTSPQPQLPPHHNNTTTNNISSTLLPVPSSSSSSPNPSQLTNNISSTLLPVPSSSSSSPNPSQLTNNISSMSTVIPGREGCDHGQGISLGHGSDDEPMGRLFRQVSSSKRRLRILRRLNRMFQHQQITPLPPFVVSDFQSVQ</sequence>
<feature type="region of interest" description="Disordered" evidence="1">
    <location>
        <begin position="9"/>
        <end position="69"/>
    </location>
</feature>
<feature type="compositionally biased region" description="Low complexity" evidence="1">
    <location>
        <begin position="326"/>
        <end position="350"/>
    </location>
</feature>
<reference evidence="4" key="1">
    <citation type="submission" date="2023-11" db="EMBL/GenBank/DDBJ databases">
        <title>Genome assemblies of two species of porcelain crab, Petrolisthes cinctipes and Petrolisthes manimaculis (Anomura: Porcellanidae).</title>
        <authorList>
            <person name="Angst P."/>
        </authorList>
    </citation>
    <scope>NUCLEOTIDE SEQUENCE</scope>
    <source>
        <strain evidence="4">PB745_02</strain>
        <tissue evidence="4">Gill</tissue>
    </source>
</reference>
<proteinExistence type="predicted"/>
<dbReference type="Pfam" id="PF09335">
    <property type="entry name" value="VTT_dom"/>
    <property type="match status" value="1"/>
</dbReference>
<feature type="transmembrane region" description="Helical" evidence="2">
    <location>
        <begin position="138"/>
        <end position="167"/>
    </location>
</feature>
<feature type="region of interest" description="Disordered" evidence="1">
    <location>
        <begin position="326"/>
        <end position="413"/>
    </location>
</feature>
<dbReference type="InterPro" id="IPR053069">
    <property type="entry name" value="TVP38/TMEM64"/>
</dbReference>
<evidence type="ECO:0000259" key="3">
    <source>
        <dbReference type="Pfam" id="PF09335"/>
    </source>
</evidence>
<feature type="compositionally biased region" description="Low complexity" evidence="1">
    <location>
        <begin position="358"/>
        <end position="412"/>
    </location>
</feature>
<feature type="transmembrane region" description="Helical" evidence="2">
    <location>
        <begin position="250"/>
        <end position="270"/>
    </location>
</feature>
<keyword evidence="2" id="KW-0472">Membrane</keyword>
<feature type="transmembrane region" description="Helical" evidence="2">
    <location>
        <begin position="98"/>
        <end position="117"/>
    </location>
</feature>
<keyword evidence="2" id="KW-1133">Transmembrane helix</keyword>
<evidence type="ECO:0000256" key="1">
    <source>
        <dbReference type="SAM" id="MobiDB-lite"/>
    </source>
</evidence>
<accession>A0AAE1TZ36</accession>
<keyword evidence="2" id="KW-0812">Transmembrane</keyword>
<gene>
    <name evidence="4" type="ORF">Pmani_025278</name>
</gene>
<organism evidence="4 5">
    <name type="scientific">Petrolisthes manimaculis</name>
    <dbReference type="NCBI Taxonomy" id="1843537"/>
    <lineage>
        <taxon>Eukaryota</taxon>
        <taxon>Metazoa</taxon>
        <taxon>Ecdysozoa</taxon>
        <taxon>Arthropoda</taxon>
        <taxon>Crustacea</taxon>
        <taxon>Multicrustacea</taxon>
        <taxon>Malacostraca</taxon>
        <taxon>Eumalacostraca</taxon>
        <taxon>Eucarida</taxon>
        <taxon>Decapoda</taxon>
        <taxon>Pleocyemata</taxon>
        <taxon>Anomura</taxon>
        <taxon>Galatheoidea</taxon>
        <taxon>Porcellanidae</taxon>
        <taxon>Petrolisthes</taxon>
    </lineage>
</organism>
<dbReference type="PANTHER" id="PTHR46593">
    <property type="entry name" value="TRANSMEMBRANE PROTEIN 64"/>
    <property type="match status" value="1"/>
</dbReference>
<evidence type="ECO:0000256" key="2">
    <source>
        <dbReference type="SAM" id="Phobius"/>
    </source>
</evidence>